<dbReference type="InterPro" id="IPR007197">
    <property type="entry name" value="rSAM"/>
</dbReference>
<dbReference type="Proteomes" id="UP001254848">
    <property type="component" value="Unassembled WGS sequence"/>
</dbReference>
<evidence type="ECO:0000259" key="1">
    <source>
        <dbReference type="PROSITE" id="PS51918"/>
    </source>
</evidence>
<dbReference type="SMART" id="SM00729">
    <property type="entry name" value="Elp3"/>
    <property type="match status" value="1"/>
</dbReference>
<dbReference type="SFLD" id="SFLDG01082">
    <property type="entry name" value="B12-binding_domain_containing"/>
    <property type="match status" value="1"/>
</dbReference>
<dbReference type="EMBL" id="JAUOZS010000001">
    <property type="protein sequence ID" value="MDT8901031.1"/>
    <property type="molecule type" value="Genomic_DNA"/>
</dbReference>
<organism evidence="2 3">
    <name type="scientific">Anaeroselena agilis</name>
    <dbReference type="NCBI Taxonomy" id="3063788"/>
    <lineage>
        <taxon>Bacteria</taxon>
        <taxon>Bacillati</taxon>
        <taxon>Bacillota</taxon>
        <taxon>Negativicutes</taxon>
        <taxon>Acetonemataceae</taxon>
        <taxon>Anaeroselena</taxon>
    </lineage>
</organism>
<dbReference type="SFLD" id="SFLDS00029">
    <property type="entry name" value="Radical_SAM"/>
    <property type="match status" value="1"/>
</dbReference>
<feature type="domain" description="Radical SAM core" evidence="1">
    <location>
        <begin position="174"/>
        <end position="413"/>
    </location>
</feature>
<dbReference type="SFLD" id="SFLDG01065">
    <property type="entry name" value="anaerobic_coproporphyrinogen-I"/>
    <property type="match status" value="1"/>
</dbReference>
<reference evidence="2 3" key="1">
    <citation type="submission" date="2023-07" db="EMBL/GenBank/DDBJ databases">
        <title>The novel representative of Negativicutes class, Anaeroselena agilis gen. nov. sp. nov.</title>
        <authorList>
            <person name="Prokofeva M.I."/>
            <person name="Elcheninov A.G."/>
            <person name="Klyukina A."/>
            <person name="Kublanov I.V."/>
            <person name="Frolov E.N."/>
            <person name="Podosokorskaya O.A."/>
        </authorList>
    </citation>
    <scope>NUCLEOTIDE SEQUENCE [LARGE SCALE GENOMIC DNA]</scope>
    <source>
        <strain evidence="2 3">4137-cl</strain>
    </source>
</reference>
<dbReference type="SFLD" id="SFLDF00310">
    <property type="entry name" value="oxygen-independent_coproporphy"/>
    <property type="match status" value="1"/>
</dbReference>
<proteinExistence type="predicted"/>
<keyword evidence="2" id="KW-0560">Oxidoreductase</keyword>
<dbReference type="InterPro" id="IPR058240">
    <property type="entry name" value="rSAM_sf"/>
</dbReference>
<keyword evidence="3" id="KW-1185">Reference proteome</keyword>
<dbReference type="GO" id="GO:0051989">
    <property type="term" value="F:coproporphyrinogen dehydrogenase activity"/>
    <property type="evidence" value="ECO:0007669"/>
    <property type="project" value="UniProtKB-EC"/>
</dbReference>
<sequence>MKVNGYYLPAADDGLAGAVADAATLFSIPAAGVLAGGDIDALLPADAVFIRNTVTGGADKAVVTEVFFRREDGALGCHTRRAREGDEEAAAAAQRLVRLNLLAILKLITGRNPGPWGILRGVRPIKIVHRLLDNGLSLGQAADRLAADYAVEPDKARLIAAIGLRQRPFLHSGREGRRLVSVYVGVPYCPSRCLYCSFPANVLPADHAKVAAFLSALETDIAAAADLIARRGLAAETVYIGGGTPTSLGDADFARLLEKVRGAFVSAATREFTVEAGRPDCITDNKVSAMATSGVTRVSVNPQTMQEKTLKLIGRNHTVRDIIVMFRKIRSAGIPIINMDIIAGLPEETERDMAATMADIAALAPDNITVHTLAIKRGSRLAAGCDGVALPDERTTAAMMAIAADGARAMGQLPYYLYRQKYMTGNLENVGYALPGAECIYNIQIIEERQTIIGVGPAAATKAVAADYRLDSCYNPKDVATYIANIDHYIRRREELLAALFSR</sequence>
<dbReference type="InterPro" id="IPR023404">
    <property type="entry name" value="rSAM_horseshoe"/>
</dbReference>
<evidence type="ECO:0000313" key="2">
    <source>
        <dbReference type="EMBL" id="MDT8901031.1"/>
    </source>
</evidence>
<comment type="caution">
    <text evidence="2">The sequence shown here is derived from an EMBL/GenBank/DDBJ whole genome shotgun (WGS) entry which is preliminary data.</text>
</comment>
<dbReference type="Pfam" id="PF04055">
    <property type="entry name" value="Radical_SAM"/>
    <property type="match status" value="1"/>
</dbReference>
<dbReference type="Gene3D" id="3.80.30.20">
    <property type="entry name" value="tm_1862 like domain"/>
    <property type="match status" value="1"/>
</dbReference>
<dbReference type="PROSITE" id="PS51918">
    <property type="entry name" value="RADICAL_SAM"/>
    <property type="match status" value="1"/>
</dbReference>
<dbReference type="RefSeq" id="WP_413779557.1">
    <property type="nucleotide sequence ID" value="NZ_JAUOZS010000001.1"/>
</dbReference>
<protein>
    <submittedName>
        <fullName evidence="2">Coproporphyrinogen dehydrogenase HemZ</fullName>
        <ecNumber evidence="2">1.3.98.3</ecNumber>
    </submittedName>
</protein>
<dbReference type="CDD" id="cd01335">
    <property type="entry name" value="Radical_SAM"/>
    <property type="match status" value="1"/>
</dbReference>
<name>A0ABU3NW35_9FIRM</name>
<dbReference type="NCBIfam" id="TIGR03994">
    <property type="entry name" value="rSAM_HemZ"/>
    <property type="match status" value="1"/>
</dbReference>
<dbReference type="InterPro" id="IPR006638">
    <property type="entry name" value="Elp3/MiaA/NifB-like_rSAM"/>
</dbReference>
<dbReference type="PANTHER" id="PTHR13932">
    <property type="entry name" value="COPROPORPHYRINIGEN III OXIDASE"/>
    <property type="match status" value="1"/>
</dbReference>
<dbReference type="PANTHER" id="PTHR13932:SF1">
    <property type="entry name" value="OXYGEN-INDEPENDENT COPROPORPHYRINOGEN-III OXIDASE-LIKE PROTEIN HEMZ"/>
    <property type="match status" value="1"/>
</dbReference>
<dbReference type="InterPro" id="IPR034505">
    <property type="entry name" value="Coproporphyrinogen-III_oxidase"/>
</dbReference>
<dbReference type="EC" id="1.3.98.3" evidence="2"/>
<dbReference type="InterPro" id="IPR023995">
    <property type="entry name" value="HemZ"/>
</dbReference>
<dbReference type="SUPFAM" id="SSF102114">
    <property type="entry name" value="Radical SAM enzymes"/>
    <property type="match status" value="1"/>
</dbReference>
<evidence type="ECO:0000313" key="3">
    <source>
        <dbReference type="Proteomes" id="UP001254848"/>
    </source>
</evidence>
<gene>
    <name evidence="2" type="primary">hemZ</name>
    <name evidence="2" type="ORF">Q4T40_07265</name>
</gene>
<accession>A0ABU3NW35</accession>